<reference evidence="2" key="1">
    <citation type="submission" date="2024-05" db="EMBL/GenBank/DDBJ databases">
        <title>Herbiconiux sp. A18JL235.</title>
        <authorList>
            <person name="Zhang G."/>
        </authorList>
    </citation>
    <scope>NUCLEOTIDE SEQUENCE</scope>
    <source>
        <strain evidence="2">A18JL235</strain>
    </source>
</reference>
<gene>
    <name evidence="2" type="ORF">ABFY20_15430</name>
</gene>
<feature type="compositionally biased region" description="Basic and acidic residues" evidence="1">
    <location>
        <begin position="29"/>
        <end position="39"/>
    </location>
</feature>
<sequence length="45" mass="4779">MTVLPVDDAEFRIRLAEIDTRIRSAAAGEGDHRVARPDGGDSNAG</sequence>
<dbReference type="RefSeq" id="WP_368497123.1">
    <property type="nucleotide sequence ID" value="NZ_CP162511.1"/>
</dbReference>
<protein>
    <submittedName>
        <fullName evidence="2">Uncharacterized protein</fullName>
    </submittedName>
</protein>
<dbReference type="EMBL" id="CP162511">
    <property type="protein sequence ID" value="XDI04716.1"/>
    <property type="molecule type" value="Genomic_DNA"/>
</dbReference>
<feature type="region of interest" description="Disordered" evidence="1">
    <location>
        <begin position="25"/>
        <end position="45"/>
    </location>
</feature>
<organism evidence="2">
    <name type="scientific">Herbiconiux sp. A18JL235</name>
    <dbReference type="NCBI Taxonomy" id="3152363"/>
    <lineage>
        <taxon>Bacteria</taxon>
        <taxon>Bacillati</taxon>
        <taxon>Actinomycetota</taxon>
        <taxon>Actinomycetes</taxon>
        <taxon>Micrococcales</taxon>
        <taxon>Microbacteriaceae</taxon>
        <taxon>Herbiconiux</taxon>
    </lineage>
</organism>
<evidence type="ECO:0000313" key="2">
    <source>
        <dbReference type="EMBL" id="XDI04716.1"/>
    </source>
</evidence>
<name>A0AB39BF02_9MICO</name>
<proteinExistence type="predicted"/>
<accession>A0AB39BF02</accession>
<dbReference type="AlphaFoldDB" id="A0AB39BF02"/>
<evidence type="ECO:0000256" key="1">
    <source>
        <dbReference type="SAM" id="MobiDB-lite"/>
    </source>
</evidence>